<dbReference type="InterPro" id="IPR006683">
    <property type="entry name" value="Thioestr_dom"/>
</dbReference>
<proteinExistence type="inferred from homology"/>
<evidence type="ECO:0000256" key="2">
    <source>
        <dbReference type="ARBA" id="ARBA00022801"/>
    </source>
</evidence>
<protein>
    <submittedName>
        <fullName evidence="4">PaaI family thioesterase</fullName>
    </submittedName>
</protein>
<dbReference type="InterPro" id="IPR029069">
    <property type="entry name" value="HotDog_dom_sf"/>
</dbReference>
<name>A0A934P8T0_9STRE</name>
<dbReference type="AlphaFoldDB" id="A0A934P8T0"/>
<dbReference type="InterPro" id="IPR039298">
    <property type="entry name" value="ACOT13"/>
</dbReference>
<keyword evidence="5" id="KW-1185">Reference proteome</keyword>
<evidence type="ECO:0000313" key="4">
    <source>
        <dbReference type="EMBL" id="MBJ8349108.1"/>
    </source>
</evidence>
<dbReference type="GO" id="GO:0047617">
    <property type="term" value="F:fatty acyl-CoA hydrolase activity"/>
    <property type="evidence" value="ECO:0007669"/>
    <property type="project" value="InterPro"/>
</dbReference>
<dbReference type="Proteomes" id="UP000644875">
    <property type="component" value="Unassembled WGS sequence"/>
</dbReference>
<dbReference type="NCBIfam" id="TIGR00369">
    <property type="entry name" value="unchar_dom_1"/>
    <property type="match status" value="1"/>
</dbReference>
<dbReference type="RefSeq" id="WP_199567040.1">
    <property type="nucleotide sequence ID" value="NZ_JAENBP010000001.1"/>
</dbReference>
<accession>A0A934P8T0</accession>
<dbReference type="PANTHER" id="PTHR21660">
    <property type="entry name" value="THIOESTERASE SUPERFAMILY MEMBER-RELATED"/>
    <property type="match status" value="1"/>
</dbReference>
<evidence type="ECO:0000256" key="1">
    <source>
        <dbReference type="ARBA" id="ARBA00008324"/>
    </source>
</evidence>
<dbReference type="EMBL" id="JAENBP010000001">
    <property type="protein sequence ID" value="MBJ8349108.1"/>
    <property type="molecule type" value="Genomic_DNA"/>
</dbReference>
<dbReference type="InterPro" id="IPR003736">
    <property type="entry name" value="PAAI_dom"/>
</dbReference>
<keyword evidence="2" id="KW-0378">Hydrolase</keyword>
<gene>
    <name evidence="4" type="ORF">JHK64_00500</name>
</gene>
<dbReference type="SUPFAM" id="SSF54637">
    <property type="entry name" value="Thioesterase/thiol ester dehydrase-isomerase"/>
    <property type="match status" value="1"/>
</dbReference>
<evidence type="ECO:0000259" key="3">
    <source>
        <dbReference type="Pfam" id="PF03061"/>
    </source>
</evidence>
<feature type="domain" description="Thioesterase" evidence="3">
    <location>
        <begin position="39"/>
        <end position="111"/>
    </location>
</feature>
<comment type="similarity">
    <text evidence="1">Belongs to the thioesterase PaaI family.</text>
</comment>
<evidence type="ECO:0000313" key="5">
    <source>
        <dbReference type="Proteomes" id="UP000644875"/>
    </source>
</evidence>
<dbReference type="Pfam" id="PF03061">
    <property type="entry name" value="4HBT"/>
    <property type="match status" value="1"/>
</dbReference>
<reference evidence="4 5" key="1">
    <citation type="journal article" date="2021" name="Int. J. Syst. Evol. Microbiol.">
        <title>Streptococcus vicugnae sp. nov., isolated from faeces of alpacas (Vicugna pacos) and cattle (Bos taurus), Streptococcus zalophi sp. nov., and Streptococcus pacificus sp. nov., isolated from respiratory tract of California sea lions (Zalophus californianus).</title>
        <authorList>
            <person name="Volokhov D.V."/>
            <person name="Zagorodnyaya T.A."/>
            <person name="Shen Z."/>
            <person name="Blom J."/>
            <person name="Furtak V.A."/>
            <person name="Eisenberg T."/>
            <person name="Fan P."/>
            <person name="Jeong K.C."/>
            <person name="Gao Y."/>
            <person name="Zhang S."/>
            <person name="Amselle M."/>
        </authorList>
    </citation>
    <scope>NUCLEOTIDE SEQUENCE [LARGE SCALE GENOMIC DNA]</scope>
    <source>
        <strain evidence="5">CSL7508-lung</strain>
    </source>
</reference>
<dbReference type="CDD" id="cd03443">
    <property type="entry name" value="PaaI_thioesterase"/>
    <property type="match status" value="1"/>
</dbReference>
<dbReference type="PANTHER" id="PTHR21660:SF1">
    <property type="entry name" value="ACYL-COENZYME A THIOESTERASE 13"/>
    <property type="match status" value="1"/>
</dbReference>
<sequence length="136" mass="15486">MQDIHFKELRIFENYHMETVEEGHVVMTTKVTPSSLNYYGNTHGGYLFTLSDQVSGLVVRTTGFESVTLQSNINYLKAGHLDETLTIEGQIVHNGRTTKIIDVLIRNNKEEILTKSSFTMFVTGKRENRDKVESSD</sequence>
<organism evidence="4 5">
    <name type="scientific">Streptococcus zalophi</name>
    <dbReference type="NCBI Taxonomy" id="640031"/>
    <lineage>
        <taxon>Bacteria</taxon>
        <taxon>Bacillati</taxon>
        <taxon>Bacillota</taxon>
        <taxon>Bacilli</taxon>
        <taxon>Lactobacillales</taxon>
        <taxon>Streptococcaceae</taxon>
        <taxon>Streptococcus</taxon>
    </lineage>
</organism>
<dbReference type="Gene3D" id="3.10.129.10">
    <property type="entry name" value="Hotdog Thioesterase"/>
    <property type="match status" value="1"/>
</dbReference>
<comment type="caution">
    <text evidence="4">The sequence shown here is derived from an EMBL/GenBank/DDBJ whole genome shotgun (WGS) entry which is preliminary data.</text>
</comment>